<organism evidence="2 3">
    <name type="scientific">Candidatus Merdibacter merdavium</name>
    <dbReference type="NCBI Taxonomy" id="2838692"/>
    <lineage>
        <taxon>Bacteria</taxon>
        <taxon>Bacillati</taxon>
        <taxon>Bacillota</taxon>
        <taxon>Erysipelotrichia</taxon>
        <taxon>Erysipelotrichales</taxon>
        <taxon>Erysipelotrichaceae</taxon>
        <taxon>Merdibacter</taxon>
    </lineage>
</organism>
<evidence type="ECO:0000256" key="1">
    <source>
        <dbReference type="SAM" id="Phobius"/>
    </source>
</evidence>
<reference evidence="2" key="2">
    <citation type="submission" date="2021-04" db="EMBL/GenBank/DDBJ databases">
        <authorList>
            <person name="Gilroy R."/>
        </authorList>
    </citation>
    <scope>NUCLEOTIDE SEQUENCE</scope>
    <source>
        <strain evidence="2">CHK187-11901</strain>
    </source>
</reference>
<reference evidence="2" key="1">
    <citation type="journal article" date="2021" name="PeerJ">
        <title>Extensive microbial diversity within the chicken gut microbiome revealed by metagenomics and culture.</title>
        <authorList>
            <person name="Gilroy R."/>
            <person name="Ravi A."/>
            <person name="Getino M."/>
            <person name="Pursley I."/>
            <person name="Horton D.L."/>
            <person name="Alikhan N.F."/>
            <person name="Baker D."/>
            <person name="Gharbi K."/>
            <person name="Hall N."/>
            <person name="Watson M."/>
            <person name="Adriaenssens E.M."/>
            <person name="Foster-Nyarko E."/>
            <person name="Jarju S."/>
            <person name="Secka A."/>
            <person name="Antonio M."/>
            <person name="Oren A."/>
            <person name="Chaudhuri R.R."/>
            <person name="La Ragione R."/>
            <person name="Hildebrand F."/>
            <person name="Pallen M.J."/>
        </authorList>
    </citation>
    <scope>NUCLEOTIDE SEQUENCE</scope>
    <source>
        <strain evidence="2">CHK187-11901</strain>
    </source>
</reference>
<feature type="transmembrane region" description="Helical" evidence="1">
    <location>
        <begin position="170"/>
        <end position="189"/>
    </location>
</feature>
<feature type="transmembrane region" description="Helical" evidence="1">
    <location>
        <begin position="195"/>
        <end position="211"/>
    </location>
</feature>
<keyword evidence="1" id="KW-0472">Membrane</keyword>
<proteinExistence type="predicted"/>
<keyword evidence="1" id="KW-1133">Transmembrane helix</keyword>
<keyword evidence="1" id="KW-0812">Transmembrane</keyword>
<accession>A0A9D2SW39</accession>
<dbReference type="EMBL" id="DWWM01000015">
    <property type="protein sequence ID" value="HJC36015.1"/>
    <property type="molecule type" value="Genomic_DNA"/>
</dbReference>
<evidence type="ECO:0000313" key="2">
    <source>
        <dbReference type="EMBL" id="HJC36015.1"/>
    </source>
</evidence>
<name>A0A9D2SW39_9FIRM</name>
<protein>
    <submittedName>
        <fullName evidence="2">Transporter</fullName>
    </submittedName>
</protein>
<comment type="caution">
    <text evidence="2">The sequence shown here is derived from an EMBL/GenBank/DDBJ whole genome shotgun (WGS) entry which is preliminary data.</text>
</comment>
<evidence type="ECO:0000313" key="3">
    <source>
        <dbReference type="Proteomes" id="UP000823896"/>
    </source>
</evidence>
<gene>
    <name evidence="2" type="ORF">H9702_02665</name>
</gene>
<feature type="transmembrane region" description="Helical" evidence="1">
    <location>
        <begin position="132"/>
        <end position="150"/>
    </location>
</feature>
<dbReference type="Proteomes" id="UP000823896">
    <property type="component" value="Unassembled WGS sequence"/>
</dbReference>
<dbReference type="AlphaFoldDB" id="A0A9D2SW39"/>
<sequence length="224" mass="26262">MARAKKKKERRVHIDNLHLAKKLDPEYAKLFFDLEDTLLHSGMSDEEIDLIANTALDQLSEGMAKKKKPSLIISPERDFRNWLSKVKHAPAYRQTQRKLLQQDYEKFTISGIWLVFCVSIILLFLKNLIMESFLINFSVDLIAGALGLVFAVRNYQIRWRVIRKNKEKRFYLSCDLAVLVLCIITKVTVPGNFDISYLLLVVAYFITNRRMKRYTQQQMELKKS</sequence>
<feature type="transmembrane region" description="Helical" evidence="1">
    <location>
        <begin position="107"/>
        <end position="126"/>
    </location>
</feature>